<dbReference type="OrthoDB" id="2166610at2"/>
<comment type="caution">
    <text evidence="1">The sequence shown here is derived from an EMBL/GenBank/DDBJ whole genome shotgun (WGS) entry which is preliminary data.</text>
</comment>
<gene>
    <name evidence="1" type="ORF">AF331_09150</name>
    <name evidence="2" type="ORF">FZC83_22790</name>
</gene>
<dbReference type="Proteomes" id="UP000322997">
    <property type="component" value="Unassembled WGS sequence"/>
</dbReference>
<reference evidence="3" key="1">
    <citation type="submission" date="2015-07" db="EMBL/GenBank/DDBJ databases">
        <title>Fjat-14235 jcm11544.</title>
        <authorList>
            <person name="Liu B."/>
            <person name="Wang J."/>
            <person name="Zhu Y."/>
            <person name="Liu G."/>
            <person name="Chen Q."/>
            <person name="Chen Z."/>
            <person name="Lan J."/>
            <person name="Che J."/>
            <person name="Ge C."/>
            <person name="Shi H."/>
            <person name="Pan Z."/>
            <person name="Liu X."/>
        </authorList>
    </citation>
    <scope>NUCLEOTIDE SEQUENCE [LARGE SCALE GENOMIC DNA]</scope>
    <source>
        <strain evidence="3">JCM 11544</strain>
    </source>
</reference>
<evidence type="ECO:0000313" key="1">
    <source>
        <dbReference type="EMBL" id="KON90697.1"/>
    </source>
</evidence>
<accession>A0A0M0GMG8</accession>
<evidence type="ECO:0000313" key="2">
    <source>
        <dbReference type="EMBL" id="TYS46043.1"/>
    </source>
</evidence>
<dbReference type="EMBL" id="VTEQ01000015">
    <property type="protein sequence ID" value="TYS46043.1"/>
    <property type="molecule type" value="Genomic_DNA"/>
</dbReference>
<sequence length="72" mass="8716">MFFRKKGKLKKEYDQSLLNVLDEMKDQWNRQQSIDEMSVDYSLGAQCHTKIAEAKYFFLFKEAKHRNIVIKR</sequence>
<reference evidence="1" key="2">
    <citation type="submission" date="2015-07" db="EMBL/GenBank/DDBJ databases">
        <title>MeaNS - Measles Nucleotide Surveillance Program.</title>
        <authorList>
            <person name="Tran T."/>
            <person name="Druce J."/>
        </authorList>
    </citation>
    <scope>NUCLEOTIDE SEQUENCE</scope>
    <source>
        <strain evidence="1">JCM 11544</strain>
    </source>
</reference>
<dbReference type="GeneID" id="89532454"/>
<dbReference type="AlphaFoldDB" id="A0A0M0GMG8"/>
<dbReference type="InterPro" id="IPR019644">
    <property type="entry name" value="DUF2508"/>
</dbReference>
<protein>
    <submittedName>
        <fullName evidence="2">DUF2508 family protein</fullName>
    </submittedName>
</protein>
<evidence type="ECO:0000313" key="3">
    <source>
        <dbReference type="Proteomes" id="UP000037405"/>
    </source>
</evidence>
<dbReference type="STRING" id="189381.GCA_900166615_01908"/>
<name>A0A0M0GMG8_9BACI</name>
<dbReference type="Pfam" id="PF10704">
    <property type="entry name" value="DUF2508"/>
    <property type="match status" value="1"/>
</dbReference>
<keyword evidence="3" id="KW-1185">Reference proteome</keyword>
<proteinExistence type="predicted"/>
<dbReference type="RefSeq" id="WP_053427859.1">
    <property type="nucleotide sequence ID" value="NZ_BSED01000091.1"/>
</dbReference>
<dbReference type="PATRIC" id="fig|189381.12.peg.4041"/>
<organism evidence="1 3">
    <name type="scientific">Rossellomorea marisflavi</name>
    <dbReference type="NCBI Taxonomy" id="189381"/>
    <lineage>
        <taxon>Bacteria</taxon>
        <taxon>Bacillati</taxon>
        <taxon>Bacillota</taxon>
        <taxon>Bacilli</taxon>
        <taxon>Bacillales</taxon>
        <taxon>Bacillaceae</taxon>
        <taxon>Rossellomorea</taxon>
    </lineage>
</organism>
<dbReference type="Proteomes" id="UP000037405">
    <property type="component" value="Unassembled WGS sequence"/>
</dbReference>
<dbReference type="EMBL" id="LGUE01000002">
    <property type="protein sequence ID" value="KON90697.1"/>
    <property type="molecule type" value="Genomic_DNA"/>
</dbReference>
<reference evidence="2 4" key="3">
    <citation type="submission" date="2019-08" db="EMBL/GenBank/DDBJ databases">
        <title>Bacillus genomes from the desert of Cuatro Cienegas, Coahuila.</title>
        <authorList>
            <person name="Olmedo-Alvarez G."/>
        </authorList>
    </citation>
    <scope>NUCLEOTIDE SEQUENCE [LARGE SCALE GENOMIC DNA]</scope>
    <source>
        <strain evidence="2 4">CH108_3D</strain>
    </source>
</reference>
<evidence type="ECO:0000313" key="4">
    <source>
        <dbReference type="Proteomes" id="UP000322997"/>
    </source>
</evidence>